<evidence type="ECO:0008006" key="3">
    <source>
        <dbReference type="Google" id="ProtNLM"/>
    </source>
</evidence>
<protein>
    <recommendedName>
        <fullName evidence="3">Ubiquitin-like protease family profile domain-containing protein</fullName>
    </recommendedName>
</protein>
<gene>
    <name evidence="1" type="ORF">Ahy_B10g100667</name>
</gene>
<keyword evidence="2" id="KW-1185">Reference proteome</keyword>
<evidence type="ECO:0000313" key="1">
    <source>
        <dbReference type="EMBL" id="RYQ82087.1"/>
    </source>
</evidence>
<proteinExistence type="predicted"/>
<dbReference type="Proteomes" id="UP000289738">
    <property type="component" value="Chromosome B10"/>
</dbReference>
<dbReference type="EMBL" id="SDMP01000020">
    <property type="protein sequence ID" value="RYQ82087.1"/>
    <property type="molecule type" value="Genomic_DNA"/>
</dbReference>
<sequence>MQLSKIHYASLKARSHIEAGIVTAMYLILNKQKIKRFKEQIYCLLLSIVNMAIRNHAGGKFLHTKSQKSFDIQDYKMFIPFLDLKKLASHPFGYVVFRMRVYAGGQPLKKDDDKIQPPYINISGQKTSFDCVIYVMTWLEIIEPENIKKGRYDWDNWTQAEVDHFKVEYASQILFDEINRDRDTAISESEAIRLSKPSAILLSSYCQIDSDDFDTD</sequence>
<accession>A0A444WX99</accession>
<organism evidence="1 2">
    <name type="scientific">Arachis hypogaea</name>
    <name type="common">Peanut</name>
    <dbReference type="NCBI Taxonomy" id="3818"/>
    <lineage>
        <taxon>Eukaryota</taxon>
        <taxon>Viridiplantae</taxon>
        <taxon>Streptophyta</taxon>
        <taxon>Embryophyta</taxon>
        <taxon>Tracheophyta</taxon>
        <taxon>Spermatophyta</taxon>
        <taxon>Magnoliopsida</taxon>
        <taxon>eudicotyledons</taxon>
        <taxon>Gunneridae</taxon>
        <taxon>Pentapetalae</taxon>
        <taxon>rosids</taxon>
        <taxon>fabids</taxon>
        <taxon>Fabales</taxon>
        <taxon>Fabaceae</taxon>
        <taxon>Papilionoideae</taxon>
        <taxon>50 kb inversion clade</taxon>
        <taxon>dalbergioids sensu lato</taxon>
        <taxon>Dalbergieae</taxon>
        <taxon>Pterocarpus clade</taxon>
        <taxon>Arachis</taxon>
    </lineage>
</organism>
<comment type="caution">
    <text evidence="1">The sequence shown here is derived from an EMBL/GenBank/DDBJ whole genome shotgun (WGS) entry which is preliminary data.</text>
</comment>
<reference evidence="1 2" key="1">
    <citation type="submission" date="2019-01" db="EMBL/GenBank/DDBJ databases">
        <title>Sequencing of cultivated peanut Arachis hypogaea provides insights into genome evolution and oil improvement.</title>
        <authorList>
            <person name="Chen X."/>
        </authorList>
    </citation>
    <scope>NUCLEOTIDE SEQUENCE [LARGE SCALE GENOMIC DNA]</scope>
    <source>
        <strain evidence="2">cv. Fuhuasheng</strain>
        <tissue evidence="1">Leaves</tissue>
    </source>
</reference>
<name>A0A444WX99_ARAHY</name>
<dbReference type="AlphaFoldDB" id="A0A444WX99"/>
<evidence type="ECO:0000313" key="2">
    <source>
        <dbReference type="Proteomes" id="UP000289738"/>
    </source>
</evidence>